<reference evidence="4" key="1">
    <citation type="journal article" date="2019" name="bioRxiv">
        <title>The Genome of the Zebra Mussel, Dreissena polymorpha: A Resource for Invasive Species Research.</title>
        <authorList>
            <person name="McCartney M.A."/>
            <person name="Auch B."/>
            <person name="Kono T."/>
            <person name="Mallez S."/>
            <person name="Zhang Y."/>
            <person name="Obille A."/>
            <person name="Becker A."/>
            <person name="Abrahante J.E."/>
            <person name="Garbe J."/>
            <person name="Badalamenti J.P."/>
            <person name="Herman A."/>
            <person name="Mangelson H."/>
            <person name="Liachko I."/>
            <person name="Sullivan S."/>
            <person name="Sone E.D."/>
            <person name="Koren S."/>
            <person name="Silverstein K.A.T."/>
            <person name="Beckman K.B."/>
            <person name="Gohl D.M."/>
        </authorList>
    </citation>
    <scope>NUCLEOTIDE SEQUENCE</scope>
    <source>
        <strain evidence="4">Duluth1</strain>
        <tissue evidence="4">Whole animal</tissue>
    </source>
</reference>
<keyword evidence="2 3" id="KW-0040">ANK repeat</keyword>
<proteinExistence type="predicted"/>
<keyword evidence="5" id="KW-1185">Reference proteome</keyword>
<dbReference type="EMBL" id="JAIWYP010000011">
    <property type="protein sequence ID" value="KAH3739974.1"/>
    <property type="molecule type" value="Genomic_DNA"/>
</dbReference>
<evidence type="ECO:0000256" key="2">
    <source>
        <dbReference type="ARBA" id="ARBA00023043"/>
    </source>
</evidence>
<name>A0A9D4I0R6_DREPO</name>
<dbReference type="PANTHER" id="PTHR24188">
    <property type="entry name" value="ANKYRIN REPEAT PROTEIN"/>
    <property type="match status" value="1"/>
</dbReference>
<evidence type="ECO:0000313" key="4">
    <source>
        <dbReference type="EMBL" id="KAH3739974.1"/>
    </source>
</evidence>
<feature type="repeat" description="ANK" evidence="3">
    <location>
        <begin position="20"/>
        <end position="52"/>
    </location>
</feature>
<evidence type="ECO:0000256" key="3">
    <source>
        <dbReference type="PROSITE-ProRule" id="PRU00023"/>
    </source>
</evidence>
<accession>A0A9D4I0R6</accession>
<dbReference type="InterPro" id="IPR002110">
    <property type="entry name" value="Ankyrin_rpt"/>
</dbReference>
<sequence length="78" mass="8671">MLRSCFDVSRGANKEAKDFENFTPLALAVVHGHVRVVQMLLAAGSDVTVEDKNDSTLVFLAAEENKLDVLKVRLCFNY</sequence>
<dbReference type="Proteomes" id="UP000828390">
    <property type="component" value="Unassembled WGS sequence"/>
</dbReference>
<dbReference type="AlphaFoldDB" id="A0A9D4I0R6"/>
<protein>
    <submittedName>
        <fullName evidence="4">Uncharacterized protein</fullName>
    </submittedName>
</protein>
<dbReference type="SMART" id="SM00248">
    <property type="entry name" value="ANK"/>
    <property type="match status" value="1"/>
</dbReference>
<dbReference type="Gene3D" id="1.25.40.20">
    <property type="entry name" value="Ankyrin repeat-containing domain"/>
    <property type="match status" value="1"/>
</dbReference>
<gene>
    <name evidence="4" type="ORF">DPMN_046666</name>
</gene>
<evidence type="ECO:0000256" key="1">
    <source>
        <dbReference type="ARBA" id="ARBA00022737"/>
    </source>
</evidence>
<dbReference type="InterPro" id="IPR036770">
    <property type="entry name" value="Ankyrin_rpt-contain_sf"/>
</dbReference>
<dbReference type="PANTHER" id="PTHR24188:SF29">
    <property type="entry name" value="GH09064P"/>
    <property type="match status" value="1"/>
</dbReference>
<reference evidence="4" key="2">
    <citation type="submission" date="2020-11" db="EMBL/GenBank/DDBJ databases">
        <authorList>
            <person name="McCartney M.A."/>
            <person name="Auch B."/>
            <person name="Kono T."/>
            <person name="Mallez S."/>
            <person name="Becker A."/>
            <person name="Gohl D.M."/>
            <person name="Silverstein K.A.T."/>
            <person name="Koren S."/>
            <person name="Bechman K.B."/>
            <person name="Herman A."/>
            <person name="Abrahante J.E."/>
            <person name="Garbe J."/>
        </authorList>
    </citation>
    <scope>NUCLEOTIDE SEQUENCE</scope>
    <source>
        <strain evidence="4">Duluth1</strain>
        <tissue evidence="4">Whole animal</tissue>
    </source>
</reference>
<keyword evidence="1" id="KW-0677">Repeat</keyword>
<dbReference type="PROSITE" id="PS50088">
    <property type="entry name" value="ANK_REPEAT"/>
    <property type="match status" value="1"/>
</dbReference>
<comment type="caution">
    <text evidence="4">The sequence shown here is derived from an EMBL/GenBank/DDBJ whole genome shotgun (WGS) entry which is preliminary data.</text>
</comment>
<dbReference type="SUPFAM" id="SSF48403">
    <property type="entry name" value="Ankyrin repeat"/>
    <property type="match status" value="1"/>
</dbReference>
<organism evidence="4 5">
    <name type="scientific">Dreissena polymorpha</name>
    <name type="common">Zebra mussel</name>
    <name type="synonym">Mytilus polymorpha</name>
    <dbReference type="NCBI Taxonomy" id="45954"/>
    <lineage>
        <taxon>Eukaryota</taxon>
        <taxon>Metazoa</taxon>
        <taxon>Spiralia</taxon>
        <taxon>Lophotrochozoa</taxon>
        <taxon>Mollusca</taxon>
        <taxon>Bivalvia</taxon>
        <taxon>Autobranchia</taxon>
        <taxon>Heteroconchia</taxon>
        <taxon>Euheterodonta</taxon>
        <taxon>Imparidentia</taxon>
        <taxon>Neoheterodontei</taxon>
        <taxon>Myida</taxon>
        <taxon>Dreissenoidea</taxon>
        <taxon>Dreissenidae</taxon>
        <taxon>Dreissena</taxon>
    </lineage>
</organism>
<dbReference type="Pfam" id="PF12796">
    <property type="entry name" value="Ank_2"/>
    <property type="match status" value="1"/>
</dbReference>
<evidence type="ECO:0000313" key="5">
    <source>
        <dbReference type="Proteomes" id="UP000828390"/>
    </source>
</evidence>
<dbReference type="PROSITE" id="PS50297">
    <property type="entry name" value="ANK_REP_REGION"/>
    <property type="match status" value="1"/>
</dbReference>